<dbReference type="AlphaFoldDB" id="A0A1Y1YBZ7"/>
<dbReference type="PANTHER" id="PTHR46411">
    <property type="entry name" value="FAMILY ATPASE, PUTATIVE-RELATED"/>
    <property type="match status" value="1"/>
</dbReference>
<proteinExistence type="predicted"/>
<dbReference type="InterPro" id="IPR003593">
    <property type="entry name" value="AAA+_ATPase"/>
</dbReference>
<dbReference type="SUPFAM" id="SSF52540">
    <property type="entry name" value="P-loop containing nucleoside triphosphate hydrolases"/>
    <property type="match status" value="1"/>
</dbReference>
<accession>A0A1Y1YBZ7</accession>
<evidence type="ECO:0000313" key="3">
    <source>
        <dbReference type="Proteomes" id="UP000193144"/>
    </source>
</evidence>
<dbReference type="GO" id="GO:0016887">
    <property type="term" value="F:ATP hydrolysis activity"/>
    <property type="evidence" value="ECO:0007669"/>
    <property type="project" value="InterPro"/>
</dbReference>
<sequence length="268" mass="30489">MYRVADTTDYILPEELALICPARLGGYSLVRKMWAFFLLKRPTKIAWKESYLQQLQIDSQAKNVLCTLVEQHTVKQNVNDIIASKGSGLIFLLHGPPGSGKTLTAGMIRYFEFVLVIWGKIQISLRKGSQFWKRAKNWNAILLLDEADIFLAKRSAGNIHKNAFVSIFLRQLEYYPGILFLTTNRMDEFDSAFQSRIPLTIKYPALNEAQRTEIWNTNFVEICGGKLPDEISDATFSQLAGHTGVSHLNGQQIKSLIQGFQQKVLRFD</sequence>
<dbReference type="Proteomes" id="UP000193144">
    <property type="component" value="Unassembled WGS sequence"/>
</dbReference>
<protein>
    <submittedName>
        <fullName evidence="2">p-loop containing nucleoside triphosphate hydrolase protein</fullName>
    </submittedName>
</protein>
<evidence type="ECO:0000259" key="1">
    <source>
        <dbReference type="SMART" id="SM00382"/>
    </source>
</evidence>
<keyword evidence="2" id="KW-0378">Hydrolase</keyword>
<dbReference type="PANTHER" id="PTHR46411:SF3">
    <property type="entry name" value="AAA+ ATPASE DOMAIN-CONTAINING PROTEIN"/>
    <property type="match status" value="1"/>
</dbReference>
<dbReference type="SMART" id="SM00382">
    <property type="entry name" value="AAA"/>
    <property type="match status" value="1"/>
</dbReference>
<organism evidence="2 3">
    <name type="scientific">Clohesyomyces aquaticus</name>
    <dbReference type="NCBI Taxonomy" id="1231657"/>
    <lineage>
        <taxon>Eukaryota</taxon>
        <taxon>Fungi</taxon>
        <taxon>Dikarya</taxon>
        <taxon>Ascomycota</taxon>
        <taxon>Pezizomycotina</taxon>
        <taxon>Dothideomycetes</taxon>
        <taxon>Pleosporomycetidae</taxon>
        <taxon>Pleosporales</taxon>
        <taxon>Lindgomycetaceae</taxon>
        <taxon>Clohesyomyces</taxon>
    </lineage>
</organism>
<dbReference type="EMBL" id="MCFA01000275">
    <property type="protein sequence ID" value="ORX95550.1"/>
    <property type="molecule type" value="Genomic_DNA"/>
</dbReference>
<comment type="caution">
    <text evidence="2">The sequence shown here is derived from an EMBL/GenBank/DDBJ whole genome shotgun (WGS) entry which is preliminary data.</text>
</comment>
<dbReference type="OrthoDB" id="10042665at2759"/>
<name>A0A1Y1YBZ7_9PLEO</name>
<keyword evidence="3" id="KW-1185">Reference proteome</keyword>
<dbReference type="Pfam" id="PF00004">
    <property type="entry name" value="AAA"/>
    <property type="match status" value="1"/>
</dbReference>
<feature type="domain" description="AAA+ ATPase" evidence="1">
    <location>
        <begin position="87"/>
        <end position="207"/>
    </location>
</feature>
<dbReference type="InterPro" id="IPR027417">
    <property type="entry name" value="P-loop_NTPase"/>
</dbReference>
<dbReference type="STRING" id="1231657.A0A1Y1YBZ7"/>
<reference evidence="2 3" key="1">
    <citation type="submission" date="2016-07" db="EMBL/GenBank/DDBJ databases">
        <title>Pervasive Adenine N6-methylation of Active Genes in Fungi.</title>
        <authorList>
            <consortium name="DOE Joint Genome Institute"/>
            <person name="Mondo S.J."/>
            <person name="Dannebaum R.O."/>
            <person name="Kuo R.C."/>
            <person name="Labutti K."/>
            <person name="Haridas S."/>
            <person name="Kuo A."/>
            <person name="Salamov A."/>
            <person name="Ahrendt S.R."/>
            <person name="Lipzen A."/>
            <person name="Sullivan W."/>
            <person name="Andreopoulos W.B."/>
            <person name="Clum A."/>
            <person name="Lindquist E."/>
            <person name="Daum C."/>
            <person name="Ramamoorthy G.K."/>
            <person name="Gryganskyi A."/>
            <person name="Culley D."/>
            <person name="Magnuson J.K."/>
            <person name="James T.Y."/>
            <person name="O'Malley M.A."/>
            <person name="Stajich J.E."/>
            <person name="Spatafora J.W."/>
            <person name="Visel A."/>
            <person name="Grigoriev I.V."/>
        </authorList>
    </citation>
    <scope>NUCLEOTIDE SEQUENCE [LARGE SCALE GENOMIC DNA]</scope>
    <source>
        <strain evidence="2 3">CBS 115471</strain>
    </source>
</reference>
<gene>
    <name evidence="2" type="ORF">BCR34DRAFT_498386</name>
</gene>
<dbReference type="InterPro" id="IPR003959">
    <property type="entry name" value="ATPase_AAA_core"/>
</dbReference>
<evidence type="ECO:0000313" key="2">
    <source>
        <dbReference type="EMBL" id="ORX95550.1"/>
    </source>
</evidence>
<dbReference type="GO" id="GO:0005524">
    <property type="term" value="F:ATP binding"/>
    <property type="evidence" value="ECO:0007669"/>
    <property type="project" value="InterPro"/>
</dbReference>
<dbReference type="Gene3D" id="3.40.50.300">
    <property type="entry name" value="P-loop containing nucleotide triphosphate hydrolases"/>
    <property type="match status" value="1"/>
</dbReference>